<name>C6LFV4_9FIRM</name>
<evidence type="ECO:0000313" key="1">
    <source>
        <dbReference type="EMBL" id="EET60318.1"/>
    </source>
</evidence>
<dbReference type="Proteomes" id="UP000005561">
    <property type="component" value="Unassembled WGS sequence"/>
</dbReference>
<reference evidence="1" key="1">
    <citation type="submission" date="2009-07" db="EMBL/GenBank/DDBJ databases">
        <authorList>
            <person name="Weinstock G."/>
            <person name="Sodergren E."/>
            <person name="Clifton S."/>
            <person name="Fulton L."/>
            <person name="Fulton B."/>
            <person name="Courtney L."/>
            <person name="Fronick C."/>
            <person name="Harrison M."/>
            <person name="Strong C."/>
            <person name="Farmer C."/>
            <person name="Delahaunty K."/>
            <person name="Markovic C."/>
            <person name="Hall O."/>
            <person name="Minx P."/>
            <person name="Tomlinson C."/>
            <person name="Mitreva M."/>
            <person name="Nelson J."/>
            <person name="Hou S."/>
            <person name="Wollam A."/>
            <person name="Pepin K.H."/>
            <person name="Johnson M."/>
            <person name="Bhonagiri V."/>
            <person name="Nash W.E."/>
            <person name="Warren W."/>
            <person name="Chinwalla A."/>
            <person name="Mardis E.R."/>
            <person name="Wilson R.K."/>
        </authorList>
    </citation>
    <scope>NUCLEOTIDE SEQUENCE [LARGE SCALE GENOMIC DNA]</scope>
    <source>
        <strain evidence="1">DSM 14469</strain>
    </source>
</reference>
<dbReference type="AlphaFoldDB" id="C6LFV4"/>
<proteinExistence type="predicted"/>
<dbReference type="EMBL" id="ACCL02000011">
    <property type="protein sequence ID" value="EET60318.1"/>
    <property type="molecule type" value="Genomic_DNA"/>
</dbReference>
<evidence type="ECO:0000313" key="2">
    <source>
        <dbReference type="Proteomes" id="UP000005561"/>
    </source>
</evidence>
<protein>
    <submittedName>
        <fullName evidence="1">Uncharacterized protein</fullName>
    </submittedName>
</protein>
<organism evidence="1 2">
    <name type="scientific">Marvinbryantia formatexigens DSM 14469</name>
    <dbReference type="NCBI Taxonomy" id="478749"/>
    <lineage>
        <taxon>Bacteria</taxon>
        <taxon>Bacillati</taxon>
        <taxon>Bacillota</taxon>
        <taxon>Clostridia</taxon>
        <taxon>Lachnospirales</taxon>
        <taxon>Lachnospiraceae</taxon>
        <taxon>Marvinbryantia</taxon>
    </lineage>
</organism>
<comment type="caution">
    <text evidence="1">The sequence shown here is derived from an EMBL/GenBank/DDBJ whole genome shotgun (WGS) entry which is preliminary data.</text>
</comment>
<accession>C6LFV4</accession>
<dbReference type="RefSeq" id="WP_006862298.1">
    <property type="nucleotide sequence ID" value="NZ_ACCL02000011.1"/>
</dbReference>
<sequence>MKTDTKLRIIDKVLRFLIRLEEKLVDAFSPYLEPGELKEYRARIAQHKQEMEE</sequence>
<dbReference type="STRING" id="168384.SAMN05660368_03665"/>
<keyword evidence="2" id="KW-1185">Reference proteome</keyword>
<gene>
    <name evidence="1" type="ORF">BRYFOR_07514</name>
</gene>